<feature type="active site" description="Proton donor" evidence="1">
    <location>
        <position position="425"/>
    </location>
</feature>
<dbReference type="Pfam" id="PF01433">
    <property type="entry name" value="Peptidase_M1"/>
    <property type="match status" value="1"/>
</dbReference>
<dbReference type="OrthoDB" id="9814383at2"/>
<proteinExistence type="predicted"/>
<keyword evidence="5" id="KW-1185">Reference proteome</keyword>
<dbReference type="InterPro" id="IPR014782">
    <property type="entry name" value="Peptidase_M1_dom"/>
</dbReference>
<sequence>MRRRKRFLKLYSVMLTLLATLAVLAVVLRPADGWTPILKQQYMLYFGAQVLHLHPLAAPTPTEPSYQIKARFDERTGKITGEMSVTVPELRLDGLPLYLYVPMQVQDVKVNDAAVDVSATAQEVIVPAKKSTFPQTVTLSFVTQLPAAPSRTGWWRDVATASYWYPLVGVERDGEWMKRPQSLGFGDPYLMDLGNYEVEWQSGAALKWYTSGQLVSEQSLEDGQKLLRYRAQKVRNFALVGGAGFQETTYRTEKGLSVTVASVAAANLPRTLALTRSAVETYSEKVGTNPFPVLSVLELPPGTIYAHELPNLALFSEDLWGYDDPEHWIVHEIAHAWFYHAVGNYEVETPWLDEGLADYAALLDAERRDGAAAYQAKIDDAWKRFANQYTYSPYKYGTPNRVKTGKSAVPYGTYQTSQAHYYYSYQRPVLMYHDLRQRLGDEQFFKFLQQYYLKNVGRTATRSDLEQALTDIDPQAIAVLNLWLDTANDELIELVQDRF</sequence>
<dbReference type="EMBL" id="CP022657">
    <property type="protein sequence ID" value="ASS73822.1"/>
    <property type="molecule type" value="Genomic_DNA"/>
</dbReference>
<gene>
    <name evidence="4" type="ORF">CIG75_01760</name>
</gene>
<organism evidence="4 5">
    <name type="scientific">Tumebacillus algifaecis</name>
    <dbReference type="NCBI Taxonomy" id="1214604"/>
    <lineage>
        <taxon>Bacteria</taxon>
        <taxon>Bacillati</taxon>
        <taxon>Bacillota</taxon>
        <taxon>Bacilli</taxon>
        <taxon>Bacillales</taxon>
        <taxon>Alicyclobacillaceae</taxon>
        <taxon>Tumebacillus</taxon>
    </lineage>
</organism>
<feature type="binding site" evidence="2">
    <location>
        <position position="354"/>
    </location>
    <ligand>
        <name>Zn(2+)</name>
        <dbReference type="ChEBI" id="CHEBI:29105"/>
        <note>catalytic</note>
    </ligand>
</feature>
<evidence type="ECO:0000313" key="5">
    <source>
        <dbReference type="Proteomes" id="UP000214688"/>
    </source>
</evidence>
<evidence type="ECO:0000313" key="4">
    <source>
        <dbReference type="EMBL" id="ASS73822.1"/>
    </source>
</evidence>
<dbReference type="SUPFAM" id="SSF55486">
    <property type="entry name" value="Metalloproteases ('zincins'), catalytic domain"/>
    <property type="match status" value="1"/>
</dbReference>
<feature type="active site" description="Proton acceptor" evidence="1">
    <location>
        <position position="332"/>
    </location>
</feature>
<dbReference type="AlphaFoldDB" id="A0A223CWZ8"/>
<dbReference type="PANTHER" id="PTHR45726:SF3">
    <property type="entry name" value="LEUKOTRIENE A-4 HYDROLASE"/>
    <property type="match status" value="1"/>
</dbReference>
<evidence type="ECO:0000259" key="3">
    <source>
        <dbReference type="Pfam" id="PF01433"/>
    </source>
</evidence>
<feature type="domain" description="Peptidase M1 membrane alanine aminopeptidase" evidence="3">
    <location>
        <begin position="327"/>
        <end position="474"/>
    </location>
</feature>
<dbReference type="InterPro" id="IPR027268">
    <property type="entry name" value="Peptidase_M4/M1_CTD_sf"/>
</dbReference>
<feature type="binding site" evidence="2">
    <location>
        <position position="331"/>
    </location>
    <ligand>
        <name>Zn(2+)</name>
        <dbReference type="ChEBI" id="CHEBI:29105"/>
        <note>catalytic</note>
    </ligand>
</feature>
<dbReference type="InterPro" id="IPR034015">
    <property type="entry name" value="M1_LTA4H"/>
</dbReference>
<name>A0A223CWZ8_9BACL</name>
<dbReference type="PANTHER" id="PTHR45726">
    <property type="entry name" value="LEUKOTRIENE A-4 HYDROLASE"/>
    <property type="match status" value="1"/>
</dbReference>
<protein>
    <recommendedName>
        <fullName evidence="3">Peptidase M1 membrane alanine aminopeptidase domain-containing protein</fullName>
    </recommendedName>
</protein>
<accession>A0A223CWZ8</accession>
<dbReference type="GO" id="GO:0008270">
    <property type="term" value="F:zinc ion binding"/>
    <property type="evidence" value="ECO:0007669"/>
    <property type="project" value="InterPro"/>
</dbReference>
<evidence type="ECO:0000256" key="1">
    <source>
        <dbReference type="PIRSR" id="PIRSR634015-1"/>
    </source>
</evidence>
<keyword evidence="2" id="KW-0479">Metal-binding</keyword>
<feature type="binding site" evidence="2">
    <location>
        <position position="335"/>
    </location>
    <ligand>
        <name>Zn(2+)</name>
        <dbReference type="ChEBI" id="CHEBI:29105"/>
        <note>catalytic</note>
    </ligand>
</feature>
<keyword evidence="2" id="KW-0862">Zinc</keyword>
<dbReference type="GO" id="GO:0008237">
    <property type="term" value="F:metallopeptidase activity"/>
    <property type="evidence" value="ECO:0007669"/>
    <property type="project" value="InterPro"/>
</dbReference>
<dbReference type="Proteomes" id="UP000214688">
    <property type="component" value="Chromosome"/>
</dbReference>
<evidence type="ECO:0000256" key="2">
    <source>
        <dbReference type="PIRSR" id="PIRSR634015-3"/>
    </source>
</evidence>
<dbReference type="RefSeq" id="WP_094235082.1">
    <property type="nucleotide sequence ID" value="NZ_CP022657.1"/>
</dbReference>
<dbReference type="KEGG" id="tab:CIG75_01760"/>
<comment type="cofactor">
    <cofactor evidence="2">
        <name>Zn(2+)</name>
        <dbReference type="ChEBI" id="CHEBI:29105"/>
    </cofactor>
    <text evidence="2">Binds 1 zinc ion per subunit.</text>
</comment>
<dbReference type="Gene3D" id="1.10.390.10">
    <property type="entry name" value="Neutral Protease Domain 2"/>
    <property type="match status" value="1"/>
</dbReference>
<reference evidence="4 5" key="1">
    <citation type="journal article" date="2015" name="Int. J. Syst. Evol. Microbiol.">
        <title>Tumebacillus algifaecis sp. nov., isolated from decomposing algal scum.</title>
        <authorList>
            <person name="Wu Y.F."/>
            <person name="Zhang B."/>
            <person name="Xing P."/>
            <person name="Wu Q.L."/>
            <person name="Liu S.J."/>
        </authorList>
    </citation>
    <scope>NUCLEOTIDE SEQUENCE [LARGE SCALE GENOMIC DNA]</scope>
    <source>
        <strain evidence="4 5">THMBR28</strain>
    </source>
</reference>